<keyword evidence="2" id="KW-0285">Flavoprotein</keyword>
<dbReference type="SUPFAM" id="SSF51905">
    <property type="entry name" value="FAD/NAD(P)-binding domain"/>
    <property type="match status" value="1"/>
</dbReference>
<dbReference type="Gene3D" id="1.10.8.260">
    <property type="entry name" value="HI0933 insert domain-like"/>
    <property type="match status" value="1"/>
</dbReference>
<dbReference type="InterPro" id="IPR036188">
    <property type="entry name" value="FAD/NAD-bd_sf"/>
</dbReference>
<feature type="domain" description="RsdA/BaiN/AoA(So)-like insert" evidence="5">
    <location>
        <begin position="193"/>
        <end position="343"/>
    </location>
</feature>
<dbReference type="Gene3D" id="3.50.50.60">
    <property type="entry name" value="FAD/NAD(P)-binding domain"/>
    <property type="match status" value="1"/>
</dbReference>
<dbReference type="Pfam" id="PF22780">
    <property type="entry name" value="HI0933_like_1st"/>
    <property type="match status" value="1"/>
</dbReference>
<sequence length="402" mass="44992">MMNYSQTIIIGAGAAGLFCAGQLGKAKHQVTILDNGKKVGRKILMSGGGFCNFTNLNVTPQHYLSQNPHFVKSALARFTQWDFIALITDYGISYYEKESGQLFCHNSAEDIVNMLRAECDKFQVNTQLRQQIEYIEKLDGNEKARFQLQSDGKIWQCENLVIATGGLSMPALSSTPFGYQVAEQFGLNVIAPRAGLVPFTWREIDKFYTALSGISLPVCVTAKCGQSFSNNLLFTHRGISGPAILQISNYWQVNENIEIDLLPMENIQFFLNKLRQTSPKLHLKTALSRLLPQKLVDLWLNHNIIQDEVIANLSKVQLKNLDDLIHHWQIQPNGTEGYRTAEVTIGGVDTQEISSKTMESHKIKGLYFIGEVLDVTGRLGGYNFQWAWSSAYVCANGILSNK</sequence>
<dbReference type="Proteomes" id="UP000297565">
    <property type="component" value="Unassembled WGS sequence"/>
</dbReference>
<dbReference type="PANTHER" id="PTHR42887">
    <property type="entry name" value="OS12G0638800 PROTEIN"/>
    <property type="match status" value="1"/>
</dbReference>
<dbReference type="AlphaFoldDB" id="A0A9Q6K6Q8"/>
<dbReference type="InterPro" id="IPR057661">
    <property type="entry name" value="RsdA/BaiN/AoA(So)_Rossmann"/>
</dbReference>
<dbReference type="Proteomes" id="UP000595373">
    <property type="component" value="Chromosome"/>
</dbReference>
<evidence type="ECO:0000313" key="9">
    <source>
        <dbReference type="Proteomes" id="UP000595373"/>
    </source>
</evidence>
<keyword evidence="9" id="KW-1185">Reference proteome</keyword>
<comment type="cofactor">
    <cofactor evidence="1">
        <name>FAD</name>
        <dbReference type="ChEBI" id="CHEBI:57692"/>
    </cofactor>
</comment>
<reference evidence="7 8" key="1">
    <citation type="submission" date="2019-03" db="EMBL/GenBank/DDBJ databases">
        <title>Horizontal Gene Transfer Machinery in Histophilus somni.</title>
        <authorList>
            <person name="Mostafa Nazari M."/>
            <person name="Liljebjelke K."/>
        </authorList>
    </citation>
    <scope>NUCLEOTIDE SEQUENCE [LARGE SCALE GENOMIC DNA]</scope>
    <source>
        <strain evidence="7 8">UOC-EPH-KLM-04</strain>
    </source>
</reference>
<evidence type="ECO:0000256" key="2">
    <source>
        <dbReference type="ARBA" id="ARBA00022630"/>
    </source>
</evidence>
<evidence type="ECO:0000256" key="1">
    <source>
        <dbReference type="ARBA" id="ARBA00001974"/>
    </source>
</evidence>
<dbReference type="RefSeq" id="WP_012340582.1">
    <property type="nucleotide sequence ID" value="NZ_CP018802.1"/>
</dbReference>
<reference evidence="6 9" key="2">
    <citation type="submission" date="2020-12" db="EMBL/GenBank/DDBJ databases">
        <title>ASc-MMNZ-VFA-070.</title>
        <authorList>
            <person name="Schryvers A."/>
            <person name="Mostafa Nazari M."/>
            <person name="Farshchi Andisi V."/>
            <person name="Timsit E."/>
            <person name="Walter Morck D."/>
        </authorList>
    </citation>
    <scope>NUCLEOTIDE SEQUENCE [LARGE SCALE GENOMIC DNA]</scope>
    <source>
        <strain evidence="6 9">ASc-MMNZ-VFA-070</strain>
    </source>
</reference>
<evidence type="ECO:0000259" key="5">
    <source>
        <dbReference type="Pfam" id="PF22780"/>
    </source>
</evidence>
<dbReference type="Pfam" id="PF03486">
    <property type="entry name" value="HI0933_like"/>
    <property type="match status" value="1"/>
</dbReference>
<dbReference type="GeneID" id="31486422"/>
<accession>A0A9Q6K6Q8</accession>
<dbReference type="EMBL" id="CP066558">
    <property type="protein sequence ID" value="QQF82620.1"/>
    <property type="molecule type" value="Genomic_DNA"/>
</dbReference>
<evidence type="ECO:0000313" key="6">
    <source>
        <dbReference type="EMBL" id="QQF82620.1"/>
    </source>
</evidence>
<organism evidence="6 9">
    <name type="scientific">Histophilus somni</name>
    <name type="common">Haemophilus somnus</name>
    <dbReference type="NCBI Taxonomy" id="731"/>
    <lineage>
        <taxon>Bacteria</taxon>
        <taxon>Pseudomonadati</taxon>
        <taxon>Pseudomonadota</taxon>
        <taxon>Gammaproteobacteria</taxon>
        <taxon>Pasteurellales</taxon>
        <taxon>Pasteurellaceae</taxon>
        <taxon>Histophilus</taxon>
    </lineage>
</organism>
<dbReference type="Gene3D" id="2.40.30.10">
    <property type="entry name" value="Translation factors"/>
    <property type="match status" value="1"/>
</dbReference>
<dbReference type="InterPro" id="IPR004792">
    <property type="entry name" value="BaiN-like"/>
</dbReference>
<dbReference type="NCBIfam" id="TIGR00275">
    <property type="entry name" value="aminoacetone oxidase family FAD-binding enzyme"/>
    <property type="match status" value="1"/>
</dbReference>
<keyword evidence="3" id="KW-0274">FAD</keyword>
<evidence type="ECO:0000313" key="7">
    <source>
        <dbReference type="EMBL" id="TEW29600.1"/>
    </source>
</evidence>
<protein>
    <submittedName>
        <fullName evidence="6">NAD(P)/FAD-dependent oxidoreductase</fullName>
    </submittedName>
</protein>
<dbReference type="InterPro" id="IPR055178">
    <property type="entry name" value="RsdA/BaiN/AoA(So)-like_dom"/>
</dbReference>
<dbReference type="OrthoDB" id="9773233at2"/>
<proteinExistence type="predicted"/>
<dbReference type="SUPFAM" id="SSF160996">
    <property type="entry name" value="HI0933 insert domain-like"/>
    <property type="match status" value="1"/>
</dbReference>
<evidence type="ECO:0000256" key="3">
    <source>
        <dbReference type="ARBA" id="ARBA00022827"/>
    </source>
</evidence>
<dbReference type="PANTHER" id="PTHR42887:SF2">
    <property type="entry name" value="OS12G0638800 PROTEIN"/>
    <property type="match status" value="1"/>
</dbReference>
<gene>
    <name evidence="7" type="ORF">E2R48_06015</name>
    <name evidence="6" type="ORF">JFL49_01480</name>
</gene>
<name>A0A9Q6K6Q8_HISSO</name>
<evidence type="ECO:0000259" key="4">
    <source>
        <dbReference type="Pfam" id="PF03486"/>
    </source>
</evidence>
<evidence type="ECO:0000313" key="8">
    <source>
        <dbReference type="Proteomes" id="UP000297565"/>
    </source>
</evidence>
<feature type="domain" description="RsdA/BaiN/AoA(So)-like Rossmann fold-like" evidence="4">
    <location>
        <begin position="6"/>
        <end position="396"/>
    </location>
</feature>
<dbReference type="InterPro" id="IPR023166">
    <property type="entry name" value="BaiN-like_dom_sf"/>
</dbReference>
<dbReference type="EMBL" id="SNRV01000013">
    <property type="protein sequence ID" value="TEW29600.1"/>
    <property type="molecule type" value="Genomic_DNA"/>
</dbReference>